<evidence type="ECO:0000256" key="1">
    <source>
        <dbReference type="ARBA" id="ARBA00022801"/>
    </source>
</evidence>
<keyword evidence="1 4" id="KW-0378">Hydrolase</keyword>
<evidence type="ECO:0000256" key="2">
    <source>
        <dbReference type="ARBA" id="ARBA00023295"/>
    </source>
</evidence>
<dbReference type="AlphaFoldDB" id="A0A6I6K396"/>
<dbReference type="InterPro" id="IPR001910">
    <property type="entry name" value="Inosine/uridine_hydrolase_dom"/>
</dbReference>
<dbReference type="GO" id="GO:0005829">
    <property type="term" value="C:cytosol"/>
    <property type="evidence" value="ECO:0007669"/>
    <property type="project" value="TreeGrafter"/>
</dbReference>
<dbReference type="PANTHER" id="PTHR12304:SF4">
    <property type="entry name" value="URIDINE NUCLEOSIDASE"/>
    <property type="match status" value="1"/>
</dbReference>
<name>A0A6I6K396_9BACT</name>
<reference evidence="4 5" key="1">
    <citation type="submission" date="2019-11" db="EMBL/GenBank/DDBJ databases">
        <authorList>
            <person name="Zheng R.K."/>
            <person name="Sun C.M."/>
        </authorList>
    </citation>
    <scope>NUCLEOTIDE SEQUENCE [LARGE SCALE GENOMIC DNA]</scope>
    <source>
        <strain evidence="4 5">WC007</strain>
    </source>
</reference>
<dbReference type="KEGG" id="mcos:GM418_09910"/>
<evidence type="ECO:0000259" key="3">
    <source>
        <dbReference type="Pfam" id="PF01156"/>
    </source>
</evidence>
<dbReference type="Gene3D" id="3.90.245.10">
    <property type="entry name" value="Ribonucleoside hydrolase-like"/>
    <property type="match status" value="1"/>
</dbReference>
<dbReference type="EMBL" id="CP046401">
    <property type="protein sequence ID" value="QGY48089.1"/>
    <property type="molecule type" value="Genomic_DNA"/>
</dbReference>
<sequence length="288" mass="32476">MILDTDTYNEVDDQFALAYAYLSKEKIDLQAVYAAPFHNGRSNGPGDGMEKSYQEILRLLKLMGKSPEGFAFRGSDNYLQDVNQPMRSDAALDLVKKAMASSPDDPLYVVPVGCITNIASAILIEPKIIKNIVVVWLGGNGLNWPHQKEFNLKQDVLAAQVVLNSGVPFVIMPCRPVVSHFHTTIPELKYYLEGKNELSDYLYNIVVEYSHGKEAWSKVIWDVTAVAWLVNSSWISTNLVHSPVLTDQVTYSVDHGRHFIRMANELNRDAIFRDLFTKIASKDLIQKR</sequence>
<dbReference type="InterPro" id="IPR023186">
    <property type="entry name" value="IUNH"/>
</dbReference>
<gene>
    <name evidence="4" type="ORF">GM418_09910</name>
</gene>
<organism evidence="4 5">
    <name type="scientific">Maribellus comscasis</name>
    <dbReference type="NCBI Taxonomy" id="2681766"/>
    <lineage>
        <taxon>Bacteria</taxon>
        <taxon>Pseudomonadati</taxon>
        <taxon>Bacteroidota</taxon>
        <taxon>Bacteroidia</taxon>
        <taxon>Marinilabiliales</taxon>
        <taxon>Prolixibacteraceae</taxon>
        <taxon>Maribellus</taxon>
    </lineage>
</organism>
<evidence type="ECO:0000313" key="4">
    <source>
        <dbReference type="EMBL" id="QGY48089.1"/>
    </source>
</evidence>
<keyword evidence="2" id="KW-0326">Glycosidase</keyword>
<dbReference type="Pfam" id="PF01156">
    <property type="entry name" value="IU_nuc_hydro"/>
    <property type="match status" value="1"/>
</dbReference>
<protein>
    <submittedName>
        <fullName evidence="4">Nucleoside hydrolase</fullName>
    </submittedName>
</protein>
<accession>A0A6I6K396</accession>
<dbReference type="GO" id="GO:0006152">
    <property type="term" value="P:purine nucleoside catabolic process"/>
    <property type="evidence" value="ECO:0007669"/>
    <property type="project" value="TreeGrafter"/>
</dbReference>
<feature type="domain" description="Inosine/uridine-preferring nucleoside hydrolase" evidence="3">
    <location>
        <begin position="1"/>
        <end position="248"/>
    </location>
</feature>
<evidence type="ECO:0000313" key="5">
    <source>
        <dbReference type="Proteomes" id="UP000428260"/>
    </source>
</evidence>
<proteinExistence type="predicted"/>
<dbReference type="Proteomes" id="UP000428260">
    <property type="component" value="Chromosome"/>
</dbReference>
<dbReference type="PANTHER" id="PTHR12304">
    <property type="entry name" value="INOSINE-URIDINE PREFERRING NUCLEOSIDE HYDROLASE"/>
    <property type="match status" value="1"/>
</dbReference>
<dbReference type="GO" id="GO:0008477">
    <property type="term" value="F:purine nucleosidase activity"/>
    <property type="evidence" value="ECO:0007669"/>
    <property type="project" value="TreeGrafter"/>
</dbReference>
<dbReference type="InterPro" id="IPR036452">
    <property type="entry name" value="Ribo_hydro-like"/>
</dbReference>
<dbReference type="SUPFAM" id="SSF53590">
    <property type="entry name" value="Nucleoside hydrolase"/>
    <property type="match status" value="1"/>
</dbReference>
<keyword evidence="5" id="KW-1185">Reference proteome</keyword>